<protein>
    <submittedName>
        <fullName evidence="2">Uncharacterized protein</fullName>
    </submittedName>
</protein>
<dbReference type="EMBL" id="HBFR01037977">
    <property type="protein sequence ID" value="CAD8900474.1"/>
    <property type="molecule type" value="Transcribed_RNA"/>
</dbReference>
<reference evidence="2" key="1">
    <citation type="submission" date="2021-01" db="EMBL/GenBank/DDBJ databases">
        <authorList>
            <person name="Corre E."/>
            <person name="Pelletier E."/>
            <person name="Niang G."/>
            <person name="Scheremetjew M."/>
            <person name="Finn R."/>
            <person name="Kale V."/>
            <person name="Holt S."/>
            <person name="Cochrane G."/>
            <person name="Meng A."/>
            <person name="Brown T."/>
            <person name="Cohen L."/>
        </authorList>
    </citation>
    <scope>NUCLEOTIDE SEQUENCE</scope>
    <source>
        <strain evidence="2">308</strain>
    </source>
</reference>
<gene>
    <name evidence="2" type="ORF">CHYS00102_LOCUS27691</name>
</gene>
<name>A0A7S1BZ16_9STRA</name>
<evidence type="ECO:0000313" key="2">
    <source>
        <dbReference type="EMBL" id="CAD8900474.1"/>
    </source>
</evidence>
<dbReference type="AlphaFoldDB" id="A0A7S1BZ16"/>
<organism evidence="2">
    <name type="scientific">Corethron hystrix</name>
    <dbReference type="NCBI Taxonomy" id="216773"/>
    <lineage>
        <taxon>Eukaryota</taxon>
        <taxon>Sar</taxon>
        <taxon>Stramenopiles</taxon>
        <taxon>Ochrophyta</taxon>
        <taxon>Bacillariophyta</taxon>
        <taxon>Coscinodiscophyceae</taxon>
        <taxon>Corethrophycidae</taxon>
        <taxon>Corethrales</taxon>
        <taxon>Corethraceae</taxon>
        <taxon>Corethron</taxon>
    </lineage>
</organism>
<accession>A0A7S1BZ16</accession>
<evidence type="ECO:0000256" key="1">
    <source>
        <dbReference type="SAM" id="SignalP"/>
    </source>
</evidence>
<feature type="chain" id="PRO_5031276029" evidence="1">
    <location>
        <begin position="30"/>
        <end position="526"/>
    </location>
</feature>
<sequence length="526" mass="54829">MRSGLGSNISPPLFLLLLLGGGKIISTSASPTRSLPQALPALLHALEADHGEKHSVIPVTALFSRSVSSASAASAVSSVFPSSSADAEAALGSCYTSGSDAMVVSVPDSASTAAAVGSSGALALFVHSVDSARGEGLFGSLGPILERSLRSGVRRKIAVILLPGASEEAVEAAARRLVASMSAATPEGEKISHWNEAADVSYHVLDAGSSPAALKAALADASVDAQSAERSALAGLSSAASEVASVRTASSSDVATIATLRLPLRTIRDDAVRAVADSTKNRSNVAVPPLLLLDFGARVDAVLAAAMEKFDALLSDLPASVRGSSSLVAARRKELTEDILGRIHGTIFDGQVRELALACEESFRKEMAKLRITPNLPSDMDRCVTDAEAEYRKKAPGLIPRAARWDAAGGILELGPQCRDYVKRKLAAATLQGSYRPAPRKLVSLGFHYLMPEGPFADDYRRPNDRMVTEEGEFVYTPIAKRSEVGVPELKSWGRKIMDDGGAGTLPGASGNTANYMVKMGAGLNQ</sequence>
<proteinExistence type="predicted"/>
<keyword evidence="1" id="KW-0732">Signal</keyword>
<feature type="signal peptide" evidence="1">
    <location>
        <begin position="1"/>
        <end position="29"/>
    </location>
</feature>